<dbReference type="AlphaFoldDB" id="A0A505D036"/>
<evidence type="ECO:0000259" key="4">
    <source>
        <dbReference type="PROSITE" id="PS52019"/>
    </source>
</evidence>
<comment type="caution">
    <text evidence="3">Lacks conserved residue(s) required for the propagation of feature annotation.</text>
</comment>
<dbReference type="InterPro" id="IPR049552">
    <property type="entry name" value="PKS_DH_N"/>
</dbReference>
<feature type="non-terminal residue" evidence="5">
    <location>
        <position position="202"/>
    </location>
</feature>
<proteinExistence type="predicted"/>
<dbReference type="Proteomes" id="UP000317378">
    <property type="component" value="Unassembled WGS sequence"/>
</dbReference>
<dbReference type="Gene3D" id="3.10.129.110">
    <property type="entry name" value="Polyketide synthase dehydratase"/>
    <property type="match status" value="1"/>
</dbReference>
<dbReference type="SMART" id="SM00826">
    <property type="entry name" value="PKS_DH"/>
    <property type="match status" value="1"/>
</dbReference>
<evidence type="ECO:0000313" key="5">
    <source>
        <dbReference type="EMBL" id="TPQ17723.1"/>
    </source>
</evidence>
<dbReference type="PROSITE" id="PS52019">
    <property type="entry name" value="PKS_MFAS_DH"/>
    <property type="match status" value="1"/>
</dbReference>
<dbReference type="RefSeq" id="WP_140936016.1">
    <property type="nucleotide sequence ID" value="NZ_QXMJ01000195.1"/>
</dbReference>
<dbReference type="PANTHER" id="PTHR43775:SF51">
    <property type="entry name" value="INACTIVE PHENOLPHTHIOCEROL SYNTHESIS POLYKETIDE SYNTHASE TYPE I PKS1-RELATED"/>
    <property type="match status" value="1"/>
</dbReference>
<dbReference type="GO" id="GO:0004312">
    <property type="term" value="F:fatty acid synthase activity"/>
    <property type="evidence" value="ECO:0007669"/>
    <property type="project" value="TreeGrafter"/>
</dbReference>
<reference evidence="5 6" key="1">
    <citation type="submission" date="2019-06" db="EMBL/GenBank/DDBJ databases">
        <title>Streptomyces sporangiiformans sp. nov., a novel actinomycete isolated from soil in Mount Song.</title>
        <authorList>
            <person name="Han L."/>
        </authorList>
    </citation>
    <scope>NUCLEOTIDE SEQUENCE [LARGE SCALE GENOMIC DNA]</scope>
    <source>
        <strain evidence="5 6">NEAU-SSA 1</strain>
    </source>
</reference>
<dbReference type="InterPro" id="IPR050091">
    <property type="entry name" value="PKS_NRPS_Biosynth_Enz"/>
</dbReference>
<keyword evidence="2" id="KW-0511">Multifunctional enzyme</keyword>
<feature type="non-terminal residue" evidence="5">
    <location>
        <position position="1"/>
    </location>
</feature>
<comment type="caution">
    <text evidence="5">The sequence shown here is derived from an EMBL/GenBank/DDBJ whole genome shotgun (WGS) entry which is preliminary data.</text>
</comment>
<accession>A0A505D036</accession>
<dbReference type="InterPro" id="IPR042104">
    <property type="entry name" value="PKS_dehydratase_sf"/>
</dbReference>
<evidence type="ECO:0000313" key="6">
    <source>
        <dbReference type="Proteomes" id="UP000317378"/>
    </source>
</evidence>
<dbReference type="EMBL" id="VCHX02000195">
    <property type="protein sequence ID" value="TPQ17723.1"/>
    <property type="molecule type" value="Genomic_DNA"/>
</dbReference>
<sequence length="202" mass="21389">VDLPTYPFQREHYWLEPGAGDADVVSAGLEGAGHPLLGAAVSLPDVDGFLLTGRLSLRTHPWLGEHVVDGSVLLPGTAFVELAVRAGDEAGCGRVEDLTLEAPLVLPEQGAVQLQVVVGAPDEQGARSVRIYSRLEQDQGDRQWIRHASGELAVDGAAPAFDLAAWPPAGAEPVEVADLYERLAADGLGYGPVFRGVRAAWR</sequence>
<dbReference type="InterPro" id="IPR049900">
    <property type="entry name" value="PKS_mFAS_DH"/>
</dbReference>
<dbReference type="InterPro" id="IPR049551">
    <property type="entry name" value="PKS_DH_C"/>
</dbReference>
<gene>
    <name evidence="5" type="ORF">FGD71_034850</name>
</gene>
<feature type="region of interest" description="N-terminal hotdog fold" evidence="3">
    <location>
        <begin position="34"/>
        <end position="159"/>
    </location>
</feature>
<feature type="region of interest" description="C-terminal hotdog fold" evidence="3">
    <location>
        <begin position="171"/>
        <end position="202"/>
    </location>
</feature>
<organism evidence="5 6">
    <name type="scientific">Streptomyces sporangiiformans</name>
    <dbReference type="NCBI Taxonomy" id="2315329"/>
    <lineage>
        <taxon>Bacteria</taxon>
        <taxon>Bacillati</taxon>
        <taxon>Actinomycetota</taxon>
        <taxon>Actinomycetes</taxon>
        <taxon>Kitasatosporales</taxon>
        <taxon>Streptomycetaceae</taxon>
        <taxon>Streptomyces</taxon>
    </lineage>
</organism>
<keyword evidence="6" id="KW-1185">Reference proteome</keyword>
<name>A0A505D036_9ACTN</name>
<dbReference type="Pfam" id="PF14765">
    <property type="entry name" value="PS-DH"/>
    <property type="match status" value="1"/>
</dbReference>
<evidence type="ECO:0000256" key="1">
    <source>
        <dbReference type="ARBA" id="ARBA00022679"/>
    </source>
</evidence>
<dbReference type="Pfam" id="PF21089">
    <property type="entry name" value="PKS_DH_N"/>
    <property type="match status" value="1"/>
</dbReference>
<keyword evidence="1" id="KW-0808">Transferase</keyword>
<dbReference type="InterPro" id="IPR020807">
    <property type="entry name" value="PKS_DH"/>
</dbReference>
<dbReference type="GO" id="GO:0006633">
    <property type="term" value="P:fatty acid biosynthetic process"/>
    <property type="evidence" value="ECO:0007669"/>
    <property type="project" value="TreeGrafter"/>
</dbReference>
<evidence type="ECO:0000256" key="2">
    <source>
        <dbReference type="ARBA" id="ARBA00023268"/>
    </source>
</evidence>
<protein>
    <recommendedName>
        <fullName evidence="4">PKS/mFAS DH domain-containing protein</fullName>
    </recommendedName>
</protein>
<evidence type="ECO:0000256" key="3">
    <source>
        <dbReference type="PROSITE-ProRule" id="PRU01363"/>
    </source>
</evidence>
<feature type="domain" description="PKS/mFAS DH" evidence="4">
    <location>
        <begin position="34"/>
        <end position="202"/>
    </location>
</feature>
<dbReference type="PANTHER" id="PTHR43775">
    <property type="entry name" value="FATTY ACID SYNTHASE"/>
    <property type="match status" value="1"/>
</dbReference>